<dbReference type="GO" id="GO:0016413">
    <property type="term" value="F:O-acetyltransferase activity"/>
    <property type="evidence" value="ECO:0007669"/>
    <property type="project" value="InterPro"/>
</dbReference>
<evidence type="ECO:0000313" key="10">
    <source>
        <dbReference type="EMBL" id="GMN53960.1"/>
    </source>
</evidence>
<dbReference type="InterPro" id="IPR026057">
    <property type="entry name" value="TBL_C"/>
</dbReference>
<comment type="similarity">
    <text evidence="2">Belongs to the PC-esterase family. TBL subfamily.</text>
</comment>
<accession>A0AA88AKA8</accession>
<evidence type="ECO:0000256" key="1">
    <source>
        <dbReference type="ARBA" id="ARBA00004167"/>
    </source>
</evidence>
<keyword evidence="11" id="KW-1185">Reference proteome</keyword>
<dbReference type="PANTHER" id="PTHR32285:SF38">
    <property type="entry name" value="OS01G0614300 PROTEIN"/>
    <property type="match status" value="1"/>
</dbReference>
<protein>
    <recommendedName>
        <fullName evidence="12">Trichome birefringence-like N-terminal domain-containing protein</fullName>
    </recommendedName>
</protein>
<dbReference type="InterPro" id="IPR025846">
    <property type="entry name" value="TBL_N"/>
</dbReference>
<dbReference type="Pfam" id="PF14416">
    <property type="entry name" value="PMR5N"/>
    <property type="match status" value="1"/>
</dbReference>
<feature type="domain" description="Trichome birefringence-like N-terminal" evidence="9">
    <location>
        <begin position="76"/>
        <end position="129"/>
    </location>
</feature>
<reference evidence="10" key="1">
    <citation type="submission" date="2023-07" db="EMBL/GenBank/DDBJ databases">
        <title>draft genome sequence of fig (Ficus carica).</title>
        <authorList>
            <person name="Takahashi T."/>
            <person name="Nishimura K."/>
        </authorList>
    </citation>
    <scope>NUCLEOTIDE SEQUENCE</scope>
</reference>
<dbReference type="Pfam" id="PF13839">
    <property type="entry name" value="PC-Esterase"/>
    <property type="match status" value="1"/>
</dbReference>
<dbReference type="PANTHER" id="PTHR32285">
    <property type="entry name" value="PROTEIN TRICHOME BIREFRINGENCE-LIKE 9-RELATED"/>
    <property type="match status" value="1"/>
</dbReference>
<proteinExistence type="inferred from homology"/>
<evidence type="ECO:0000256" key="4">
    <source>
        <dbReference type="ARBA" id="ARBA00022968"/>
    </source>
</evidence>
<dbReference type="AlphaFoldDB" id="A0AA88AKA8"/>
<dbReference type="EMBL" id="BTGU01000048">
    <property type="protein sequence ID" value="GMN53960.1"/>
    <property type="molecule type" value="Genomic_DNA"/>
</dbReference>
<organism evidence="10 11">
    <name type="scientific">Ficus carica</name>
    <name type="common">Common fig</name>
    <dbReference type="NCBI Taxonomy" id="3494"/>
    <lineage>
        <taxon>Eukaryota</taxon>
        <taxon>Viridiplantae</taxon>
        <taxon>Streptophyta</taxon>
        <taxon>Embryophyta</taxon>
        <taxon>Tracheophyta</taxon>
        <taxon>Spermatophyta</taxon>
        <taxon>Magnoliopsida</taxon>
        <taxon>eudicotyledons</taxon>
        <taxon>Gunneridae</taxon>
        <taxon>Pentapetalae</taxon>
        <taxon>rosids</taxon>
        <taxon>fabids</taxon>
        <taxon>Rosales</taxon>
        <taxon>Moraceae</taxon>
        <taxon>Ficeae</taxon>
        <taxon>Ficus</taxon>
    </lineage>
</organism>
<evidence type="ECO:0000259" key="9">
    <source>
        <dbReference type="Pfam" id="PF14416"/>
    </source>
</evidence>
<gene>
    <name evidence="10" type="ORF">TIFTF001_023086</name>
</gene>
<name>A0AA88AKA8_FICCA</name>
<feature type="domain" description="Trichome birefringence-like C-terminal" evidence="8">
    <location>
        <begin position="136"/>
        <end position="405"/>
    </location>
</feature>
<dbReference type="GO" id="GO:0005794">
    <property type="term" value="C:Golgi apparatus"/>
    <property type="evidence" value="ECO:0007669"/>
    <property type="project" value="TreeGrafter"/>
</dbReference>
<evidence type="ECO:0000256" key="7">
    <source>
        <dbReference type="SAM" id="Phobius"/>
    </source>
</evidence>
<evidence type="ECO:0000256" key="2">
    <source>
        <dbReference type="ARBA" id="ARBA00007727"/>
    </source>
</evidence>
<keyword evidence="5 7" id="KW-1133">Transmembrane helix</keyword>
<keyword evidence="3 7" id="KW-0812">Transmembrane</keyword>
<keyword evidence="4" id="KW-0735">Signal-anchor</keyword>
<evidence type="ECO:0000256" key="5">
    <source>
        <dbReference type="ARBA" id="ARBA00022989"/>
    </source>
</evidence>
<dbReference type="InterPro" id="IPR029962">
    <property type="entry name" value="TBL"/>
</dbReference>
<evidence type="ECO:0000259" key="8">
    <source>
        <dbReference type="Pfam" id="PF13839"/>
    </source>
</evidence>
<feature type="transmembrane region" description="Helical" evidence="7">
    <location>
        <begin position="12"/>
        <end position="30"/>
    </location>
</feature>
<comment type="subcellular location">
    <subcellularLocation>
        <location evidence="1">Membrane</location>
        <topology evidence="1">Single-pass membrane protein</topology>
    </subcellularLocation>
</comment>
<sequence length="409" mass="47553">MEKIFPFIIERWKLCTFVCFLCCMIPLFMLNHGSIMTLRNPGISLISPNISDTKLKILGVSYPIKDLKPVNVEENKCNLFDGKWVFDPEGSPMYDGAKCPFLGEQVSCQRNGRPDSDYQKWTWEPKGCQIPRHNIGKDMLEKLRGKRMIIVGDSLNRNQFESMACLLYTGLKPSQAHVDVNGGSYKVLRAKAYNCSVEFYWSPFLVQLKENKTNGHRILKLDQLSDSAKKWRGADIMVFNTGHWWAHHGKLQAWDYFQYKGQVMEKMAIESALEMAMKTWARWIDRTVNRTKTRVFFRSISPSHKDKQWCHNVTKPNTDDSYMKSFPKHLTQIVERMGQEMKTPVTYLNITKLSQYRRDAHPGIYRTKQGKYLIATHQKQPQNLADCNHWCVPGLPDTWNRLIFASIPL</sequence>
<evidence type="ECO:0000256" key="6">
    <source>
        <dbReference type="ARBA" id="ARBA00023136"/>
    </source>
</evidence>
<comment type="caution">
    <text evidence="10">The sequence shown here is derived from an EMBL/GenBank/DDBJ whole genome shotgun (WGS) entry which is preliminary data.</text>
</comment>
<keyword evidence="6 7" id="KW-0472">Membrane</keyword>
<evidence type="ECO:0000256" key="3">
    <source>
        <dbReference type="ARBA" id="ARBA00022692"/>
    </source>
</evidence>
<evidence type="ECO:0000313" key="11">
    <source>
        <dbReference type="Proteomes" id="UP001187192"/>
    </source>
</evidence>
<dbReference type="GO" id="GO:0016020">
    <property type="term" value="C:membrane"/>
    <property type="evidence" value="ECO:0007669"/>
    <property type="project" value="UniProtKB-SubCell"/>
</dbReference>
<dbReference type="Proteomes" id="UP001187192">
    <property type="component" value="Unassembled WGS sequence"/>
</dbReference>
<evidence type="ECO:0008006" key="12">
    <source>
        <dbReference type="Google" id="ProtNLM"/>
    </source>
</evidence>
<dbReference type="Gramene" id="FCD_00023153-RA">
    <property type="protein sequence ID" value="FCD_00023153-RA:cds"/>
    <property type="gene ID" value="FCD_00023153"/>
</dbReference>